<accession>A0A4D4JDV3</accession>
<reference evidence="3" key="1">
    <citation type="submission" date="2019-04" db="EMBL/GenBank/DDBJ databases">
        <title>Draft genome sequence of Pseudonocardiaceae bacterium SL3-2-4.</title>
        <authorList>
            <person name="Ningsih F."/>
            <person name="Yokota A."/>
            <person name="Sakai Y."/>
            <person name="Nanatani K."/>
            <person name="Yabe S."/>
            <person name="Oetari A."/>
            <person name="Sjamsuridzal W."/>
        </authorList>
    </citation>
    <scope>NUCLEOTIDE SEQUENCE [LARGE SCALE GENOMIC DNA]</scope>
    <source>
        <strain evidence="3">SL3-2-4</strain>
    </source>
</reference>
<dbReference type="Proteomes" id="UP000298860">
    <property type="component" value="Unassembled WGS sequence"/>
</dbReference>
<protein>
    <recommendedName>
        <fullName evidence="1">DUF1918 domain-containing protein</fullName>
    </recommendedName>
</protein>
<dbReference type="Pfam" id="PF08940">
    <property type="entry name" value="DUF1918"/>
    <property type="match status" value="1"/>
</dbReference>
<sequence length="68" mass="7437">MHARKGDWLVVEGTHVGDGRQEGLIIDIPHPDGSPPYLVKWLDGREGLVFPGPDGRVIDHAPHEHVAS</sequence>
<feature type="domain" description="DUF1918" evidence="1">
    <location>
        <begin position="1"/>
        <end position="57"/>
    </location>
</feature>
<gene>
    <name evidence="2" type="ORF">GTS_54370</name>
</gene>
<dbReference type="EMBL" id="BJFL01000058">
    <property type="protein sequence ID" value="GDY33804.1"/>
    <property type="molecule type" value="Genomic_DNA"/>
</dbReference>
<comment type="caution">
    <text evidence="2">The sequence shown here is derived from an EMBL/GenBank/DDBJ whole genome shotgun (WGS) entry which is preliminary data.</text>
</comment>
<evidence type="ECO:0000259" key="1">
    <source>
        <dbReference type="Pfam" id="PF08940"/>
    </source>
</evidence>
<proteinExistence type="predicted"/>
<dbReference type="RefSeq" id="WP_137816717.1">
    <property type="nucleotide sequence ID" value="NZ_BJFL01000058.1"/>
</dbReference>
<dbReference type="OrthoDB" id="4828144at2"/>
<dbReference type="SUPFAM" id="SSF50118">
    <property type="entry name" value="Cell growth inhibitor/plasmid maintenance toxic component"/>
    <property type="match status" value="1"/>
</dbReference>
<name>A0A4D4JDV3_9PSEU</name>
<keyword evidence="3" id="KW-1185">Reference proteome</keyword>
<organism evidence="2 3">
    <name type="scientific">Gandjariella thermophila</name>
    <dbReference type="NCBI Taxonomy" id="1931992"/>
    <lineage>
        <taxon>Bacteria</taxon>
        <taxon>Bacillati</taxon>
        <taxon>Actinomycetota</taxon>
        <taxon>Actinomycetes</taxon>
        <taxon>Pseudonocardiales</taxon>
        <taxon>Pseudonocardiaceae</taxon>
        <taxon>Gandjariella</taxon>
    </lineage>
</organism>
<evidence type="ECO:0000313" key="3">
    <source>
        <dbReference type="Proteomes" id="UP000298860"/>
    </source>
</evidence>
<evidence type="ECO:0000313" key="2">
    <source>
        <dbReference type="EMBL" id="GDY33804.1"/>
    </source>
</evidence>
<dbReference type="AlphaFoldDB" id="A0A4D4JDV3"/>
<dbReference type="Gene3D" id="2.30.30.440">
    <property type="entry name" value="Domain of unknown function DUF1918"/>
    <property type="match status" value="1"/>
</dbReference>
<dbReference type="InterPro" id="IPR015035">
    <property type="entry name" value="DUF1918"/>
</dbReference>